<feature type="chain" id="PRO_5011009295" description="Conjugal transfer protein TrbC" evidence="2">
    <location>
        <begin position="21"/>
        <end position="102"/>
    </location>
</feature>
<accession>A0A1Y4QW02</accession>
<dbReference type="RefSeq" id="WP_047338672.1">
    <property type="nucleotide sequence ID" value="NZ_CP144498.1"/>
</dbReference>
<dbReference type="InterPro" id="IPR007039">
    <property type="entry name" value="TrbC/VirB2"/>
</dbReference>
<feature type="signal peptide" evidence="2">
    <location>
        <begin position="1"/>
        <end position="20"/>
    </location>
</feature>
<dbReference type="EMBL" id="NFLC01000022">
    <property type="protein sequence ID" value="OUQ09484.1"/>
    <property type="molecule type" value="Genomic_DNA"/>
</dbReference>
<feature type="transmembrane region" description="Helical" evidence="1">
    <location>
        <begin position="41"/>
        <end position="60"/>
    </location>
</feature>
<keyword evidence="2" id="KW-0732">Signal</keyword>
<keyword evidence="1" id="KW-0812">Transmembrane</keyword>
<sequence>MLTTLTKLSSLSSTAFLLLAGDPFTSTQKFANDTIPKIQLIATAVFALVLAVTGLVYAFSGQELKQKIKKKWVDVGVAIVVVYGATMIITWGIQFVQNSGFK</sequence>
<organism evidence="3 4">
    <name type="scientific">Enterococcus cecorum</name>
    <dbReference type="NCBI Taxonomy" id="44008"/>
    <lineage>
        <taxon>Bacteria</taxon>
        <taxon>Bacillati</taxon>
        <taxon>Bacillota</taxon>
        <taxon>Bacilli</taxon>
        <taxon>Lactobacillales</taxon>
        <taxon>Enterococcaceae</taxon>
        <taxon>Enterococcus</taxon>
    </lineage>
</organism>
<dbReference type="Proteomes" id="UP000196074">
    <property type="component" value="Unassembled WGS sequence"/>
</dbReference>
<proteinExistence type="predicted"/>
<dbReference type="AlphaFoldDB" id="A0A1Y4QW02"/>
<protein>
    <recommendedName>
        <fullName evidence="5">Conjugal transfer protein TrbC</fullName>
    </recommendedName>
</protein>
<evidence type="ECO:0000256" key="1">
    <source>
        <dbReference type="SAM" id="Phobius"/>
    </source>
</evidence>
<dbReference type="Pfam" id="PF04956">
    <property type="entry name" value="TrbC"/>
    <property type="match status" value="1"/>
</dbReference>
<keyword evidence="1" id="KW-0472">Membrane</keyword>
<evidence type="ECO:0000313" key="3">
    <source>
        <dbReference type="EMBL" id="OUQ09484.1"/>
    </source>
</evidence>
<reference evidence="4" key="1">
    <citation type="submission" date="2017-04" db="EMBL/GenBank/DDBJ databases">
        <title>Function of individual gut microbiota members based on whole genome sequencing of pure cultures obtained from chicken caecum.</title>
        <authorList>
            <person name="Medvecky M."/>
            <person name="Cejkova D."/>
            <person name="Polansky O."/>
            <person name="Karasova D."/>
            <person name="Kubasova T."/>
            <person name="Cizek A."/>
            <person name="Rychlik I."/>
        </authorList>
    </citation>
    <scope>NUCLEOTIDE SEQUENCE [LARGE SCALE GENOMIC DNA]</scope>
    <source>
        <strain evidence="4">An144</strain>
    </source>
</reference>
<comment type="caution">
    <text evidence="3">The sequence shown here is derived from an EMBL/GenBank/DDBJ whole genome shotgun (WGS) entry which is preliminary data.</text>
</comment>
<name>A0A1Y4QW02_9ENTE</name>
<keyword evidence="1" id="KW-1133">Transmembrane helix</keyword>
<feature type="transmembrane region" description="Helical" evidence="1">
    <location>
        <begin position="72"/>
        <end position="93"/>
    </location>
</feature>
<evidence type="ECO:0000256" key="2">
    <source>
        <dbReference type="SAM" id="SignalP"/>
    </source>
</evidence>
<evidence type="ECO:0008006" key="5">
    <source>
        <dbReference type="Google" id="ProtNLM"/>
    </source>
</evidence>
<gene>
    <name evidence="3" type="ORF">B5E88_09830</name>
</gene>
<evidence type="ECO:0000313" key="4">
    <source>
        <dbReference type="Proteomes" id="UP000196074"/>
    </source>
</evidence>